<evidence type="ECO:0000259" key="2">
    <source>
        <dbReference type="Pfam" id="PF03101"/>
    </source>
</evidence>
<dbReference type="Pfam" id="PF03101">
    <property type="entry name" value="FAR1"/>
    <property type="match status" value="1"/>
</dbReference>
<dbReference type="GeneID" id="125508632"/>
<accession>A0A8R7QDU6</accession>
<dbReference type="KEGG" id="tua:125508632"/>
<organism evidence="3 4">
    <name type="scientific">Triticum urartu</name>
    <name type="common">Red wild einkorn</name>
    <name type="synonym">Crithodium urartu</name>
    <dbReference type="NCBI Taxonomy" id="4572"/>
    <lineage>
        <taxon>Eukaryota</taxon>
        <taxon>Viridiplantae</taxon>
        <taxon>Streptophyta</taxon>
        <taxon>Embryophyta</taxon>
        <taxon>Tracheophyta</taxon>
        <taxon>Spermatophyta</taxon>
        <taxon>Magnoliopsida</taxon>
        <taxon>Liliopsida</taxon>
        <taxon>Poales</taxon>
        <taxon>Poaceae</taxon>
        <taxon>BOP clade</taxon>
        <taxon>Pooideae</taxon>
        <taxon>Triticodae</taxon>
        <taxon>Triticeae</taxon>
        <taxon>Triticinae</taxon>
        <taxon>Triticum</taxon>
    </lineage>
</organism>
<dbReference type="EnsemblPlants" id="TuG1812G0500001604.01.T01">
    <property type="protein sequence ID" value="TuG1812G0500001604.01.T01"/>
    <property type="gene ID" value="TuG1812G0500001604.01"/>
</dbReference>
<dbReference type="Gramene" id="TuG1812G0500001604.01.T01">
    <property type="protein sequence ID" value="TuG1812G0500001604.01.T01"/>
    <property type="gene ID" value="TuG1812G0500001604.01"/>
</dbReference>
<evidence type="ECO:0000256" key="1">
    <source>
        <dbReference type="SAM" id="MobiDB-lite"/>
    </source>
</evidence>
<feature type="domain" description="FAR1" evidence="2">
    <location>
        <begin position="207"/>
        <end position="284"/>
    </location>
</feature>
<dbReference type="AlphaFoldDB" id="A0A8R7QDU6"/>
<proteinExistence type="predicted"/>
<reference evidence="4" key="1">
    <citation type="journal article" date="2013" name="Nature">
        <title>Draft genome of the wheat A-genome progenitor Triticum urartu.</title>
        <authorList>
            <person name="Ling H.Q."/>
            <person name="Zhao S."/>
            <person name="Liu D."/>
            <person name="Wang J."/>
            <person name="Sun H."/>
            <person name="Zhang C."/>
            <person name="Fan H."/>
            <person name="Li D."/>
            <person name="Dong L."/>
            <person name="Tao Y."/>
            <person name="Gao C."/>
            <person name="Wu H."/>
            <person name="Li Y."/>
            <person name="Cui Y."/>
            <person name="Guo X."/>
            <person name="Zheng S."/>
            <person name="Wang B."/>
            <person name="Yu K."/>
            <person name="Liang Q."/>
            <person name="Yang W."/>
            <person name="Lou X."/>
            <person name="Chen J."/>
            <person name="Feng M."/>
            <person name="Jian J."/>
            <person name="Zhang X."/>
            <person name="Luo G."/>
            <person name="Jiang Y."/>
            <person name="Liu J."/>
            <person name="Wang Z."/>
            <person name="Sha Y."/>
            <person name="Zhang B."/>
            <person name="Wu H."/>
            <person name="Tang D."/>
            <person name="Shen Q."/>
            <person name="Xue P."/>
            <person name="Zou S."/>
            <person name="Wang X."/>
            <person name="Liu X."/>
            <person name="Wang F."/>
            <person name="Yang Y."/>
            <person name="An X."/>
            <person name="Dong Z."/>
            <person name="Zhang K."/>
            <person name="Zhang X."/>
            <person name="Luo M.C."/>
            <person name="Dvorak J."/>
            <person name="Tong Y."/>
            <person name="Wang J."/>
            <person name="Yang H."/>
            <person name="Li Z."/>
            <person name="Wang D."/>
            <person name="Zhang A."/>
            <person name="Wang J."/>
        </authorList>
    </citation>
    <scope>NUCLEOTIDE SEQUENCE</scope>
    <source>
        <strain evidence="4">cv. G1812</strain>
    </source>
</reference>
<feature type="region of interest" description="Disordered" evidence="1">
    <location>
        <begin position="49"/>
        <end position="155"/>
    </location>
</feature>
<keyword evidence="4" id="KW-1185">Reference proteome</keyword>
<name>A0A8R7QDU6_TRIUA</name>
<evidence type="ECO:0000313" key="4">
    <source>
        <dbReference type="Proteomes" id="UP000015106"/>
    </source>
</evidence>
<gene>
    <name evidence="3" type="primary">LOC125508632</name>
</gene>
<feature type="compositionally biased region" description="Polar residues" evidence="1">
    <location>
        <begin position="85"/>
        <end position="99"/>
    </location>
</feature>
<dbReference type="Proteomes" id="UP000015106">
    <property type="component" value="Chromosome 5"/>
</dbReference>
<feature type="compositionally biased region" description="Basic and acidic residues" evidence="1">
    <location>
        <begin position="718"/>
        <end position="727"/>
    </location>
</feature>
<feature type="region of interest" description="Disordered" evidence="1">
    <location>
        <begin position="697"/>
        <end position="753"/>
    </location>
</feature>
<dbReference type="PANTHER" id="PTHR47482:SF13">
    <property type="entry name" value="FAR1 DOMAIN-CONTAINING PROTEIN"/>
    <property type="match status" value="1"/>
</dbReference>
<dbReference type="RefSeq" id="XP_048529344.1">
    <property type="nucleotide sequence ID" value="XM_048673387.1"/>
</dbReference>
<dbReference type="PANTHER" id="PTHR47482">
    <property type="entry name" value="OS11G0632001 PROTEIN"/>
    <property type="match status" value="1"/>
</dbReference>
<evidence type="ECO:0000313" key="3">
    <source>
        <dbReference type="EnsemblPlants" id="TuG1812G0500001604.01.T01"/>
    </source>
</evidence>
<dbReference type="OrthoDB" id="629383at2759"/>
<sequence length="753" mass="83007">MEFSVEEEPRSGAPLTLGLGEDAMEAVRRAFPGQDFAIDVVNRAFGRRNPAERSQQDSSACGISGACTSEKPMDLEQVENAGKSCAQQDPSASEMQLRSQEVEQAGQRCDAPPAPADVGTEAGGPPAPADVGAEAGGPPAPADVGAEAGGGWNRRVRRGRIPDEREPDAQRVSALEKALTGFAERQTDVVVNPTVGTCFDSITEAYDFYNLYSWEMGFGIRYGKSRRNTKGGKCMQEITCVNAGKPNMGGKSRRCECTALIRLLRTDDNGWYVTQHRKVHNHAFSTTYGNKVHWPSHKHLDKYTRDLVRQLRHNNVNLGVYDTIASFFGRMENVPFNKRSIRTLCGEVIREQAVDDARKTMETAAASGERPENHTGEETTFNCMGLASTTVGSPNMPVEPLRYPEQDDTHSNAEAGRLADLLLAFGDCHLVLKSCTYDDLINSNGTMSGLEEAVKAVTPHLQQGIFGDLWSRAHNSGGVVSAQVLTIKDLFRFTRWLTTTTGQHNLRCVQQRAKLVNSGKAVLEPEQIALLHLYQAENDEYSVKMNKLQGERDAKIAHYMAKIDEARKSFEVSIQAAKQHYPVSASYVALDSNELRAQCWTMYLAQCRKEAKDLNAKASNIVEKYGPEVIQRHLFEFCSQETNRQALLKYAQTKVNNLKEAGDARGEDTLHDYMTLLDIEKAYALLAAEEQIANCPDTCGGSEDADRGNRNNIIARGEAADGARGDGQDGGEGASEGPPRQKRQRNDQDYVWW</sequence>
<protein>
    <recommendedName>
        <fullName evidence="2">FAR1 domain-containing protein</fullName>
    </recommendedName>
</protein>
<feature type="compositionally biased region" description="Low complexity" evidence="1">
    <location>
        <begin position="129"/>
        <end position="146"/>
    </location>
</feature>
<feature type="compositionally biased region" description="Basic and acidic residues" evidence="1">
    <location>
        <begin position="744"/>
        <end position="753"/>
    </location>
</feature>
<reference evidence="3" key="2">
    <citation type="submission" date="2018-03" db="EMBL/GenBank/DDBJ databases">
        <title>The Triticum urartu genome reveals the dynamic nature of wheat genome evolution.</title>
        <authorList>
            <person name="Ling H."/>
            <person name="Ma B."/>
            <person name="Shi X."/>
            <person name="Liu H."/>
            <person name="Dong L."/>
            <person name="Sun H."/>
            <person name="Cao Y."/>
            <person name="Gao Q."/>
            <person name="Zheng S."/>
            <person name="Li Y."/>
            <person name="Yu Y."/>
            <person name="Du H."/>
            <person name="Qi M."/>
            <person name="Li Y."/>
            <person name="Yu H."/>
            <person name="Cui Y."/>
            <person name="Wang N."/>
            <person name="Chen C."/>
            <person name="Wu H."/>
            <person name="Zhao Y."/>
            <person name="Zhang J."/>
            <person name="Li Y."/>
            <person name="Zhou W."/>
            <person name="Zhang B."/>
            <person name="Hu W."/>
            <person name="Eijk M."/>
            <person name="Tang J."/>
            <person name="Witsenboer H."/>
            <person name="Zhao S."/>
            <person name="Li Z."/>
            <person name="Zhang A."/>
            <person name="Wang D."/>
            <person name="Liang C."/>
        </authorList>
    </citation>
    <scope>NUCLEOTIDE SEQUENCE [LARGE SCALE GENOMIC DNA]</scope>
    <source>
        <strain evidence="3">cv. G1812</strain>
    </source>
</reference>
<reference evidence="3" key="3">
    <citation type="submission" date="2022-06" db="UniProtKB">
        <authorList>
            <consortium name="EnsemblPlants"/>
        </authorList>
    </citation>
    <scope>IDENTIFICATION</scope>
</reference>
<dbReference type="InterPro" id="IPR004330">
    <property type="entry name" value="FAR1_DNA_bnd_dom"/>
</dbReference>